<dbReference type="InterPro" id="IPR032042">
    <property type="entry name" value="POT1PC"/>
</dbReference>
<keyword evidence="12" id="KW-1185">Reference proteome</keyword>
<dbReference type="SUPFAM" id="SSF50249">
    <property type="entry name" value="Nucleic acid-binding proteins"/>
    <property type="match status" value="2"/>
</dbReference>
<feature type="region of interest" description="Disordered" evidence="9">
    <location>
        <begin position="577"/>
        <end position="613"/>
    </location>
</feature>
<gene>
    <name evidence="11" type="ORF">B0T11DRAFT_89874</name>
</gene>
<feature type="region of interest" description="Disordered" evidence="9">
    <location>
        <begin position="353"/>
        <end position="409"/>
    </location>
</feature>
<evidence type="ECO:0000256" key="2">
    <source>
        <dbReference type="ARBA" id="ARBA00004574"/>
    </source>
</evidence>
<dbReference type="FunFam" id="2.40.50.140:FF:000303">
    <property type="entry name" value="Protection of telomeres protein 1"/>
    <property type="match status" value="1"/>
</dbReference>
<feature type="compositionally biased region" description="Basic and acidic residues" evidence="9">
    <location>
        <begin position="577"/>
        <end position="588"/>
    </location>
</feature>
<dbReference type="AlphaFoldDB" id="A0A8K0X487"/>
<comment type="subcellular location">
    <subcellularLocation>
        <location evidence="2">Chromosome</location>
        <location evidence="2">Telomere</location>
    </subcellularLocation>
    <subcellularLocation>
        <location evidence="1">Nucleus</location>
    </subcellularLocation>
</comment>
<dbReference type="Pfam" id="PF16686">
    <property type="entry name" value="POT1PC"/>
    <property type="match status" value="1"/>
</dbReference>
<evidence type="ECO:0000256" key="6">
    <source>
        <dbReference type="ARBA" id="ARBA00022895"/>
    </source>
</evidence>
<sequence>MEQPLPKGFIPALDILEEKVRPGSMVSLIGVVQDCRLPIPTKMDDYKCTLSLIDLSTEDNSAILLNIFKPKDQMPVVGPGDVVIMLKVKVQRYQQDPLSLITNRQLSILLVYEASKIPRPPASAQPALRGNKTSDNMPMVNKAEDYISWMYQQMNKTSIPTVDDFDIRAAQSLHAKDKFSLLEDVRQDKFYNVIVQIVRPPYDLGDKATIWVTDFTENGDFFDRSSDSLGDELMDNTESVASGDPLGYTSRFRLVKPAIEPGQILGPHGKRCMQVTCFEPHATRVRDLATAGSWVLLSNLQVKYGHNGNNLEGFLREDLRISYSRVQVQILNPNDDLGGIDPRLENAIRRKRDYEKKQKKQPNQAGQLDNQTGKRKQQSESAESKPLNAKKRRDKKRAGKRERAAEEAATASLNIQVRCEHMHQPTTPIAKILETPIYRTTSMGQSLEIQMPFNCVKYRAAVQVTDFYPHELEAFASSRKVSEYDCLNDTGSGASSDSDIGPDDEVVWEWRFALRLQDAAKAPQQTSTWVMVDNLDAQLLLSLDACDLKNDPETLNKLRERLSILWGNLEEIKTLKKKEEEERRKRIDQPPLDSSDVEGVVDKPRNKAPQQDGQALQNLPFSCCIHQYGVKVPETNHLKADAGHGRSWKQMLGLFGTKIIYD</sequence>
<dbReference type="PANTHER" id="PTHR14513:SF0">
    <property type="entry name" value="PROTECTION OF TELOMERES PROTEIN 1"/>
    <property type="match status" value="1"/>
</dbReference>
<protein>
    <recommendedName>
        <fullName evidence="4">Protection of telomeres protein 1</fullName>
    </recommendedName>
</protein>
<dbReference type="GO" id="GO:0032210">
    <property type="term" value="P:regulation of telomere maintenance via telomerase"/>
    <property type="evidence" value="ECO:0007669"/>
    <property type="project" value="TreeGrafter"/>
</dbReference>
<evidence type="ECO:0000256" key="9">
    <source>
        <dbReference type="SAM" id="MobiDB-lite"/>
    </source>
</evidence>
<dbReference type="EMBL" id="JAGPXD010000003">
    <property type="protein sequence ID" value="KAH7362969.1"/>
    <property type="molecule type" value="Genomic_DNA"/>
</dbReference>
<proteinExistence type="inferred from homology"/>
<dbReference type="InterPro" id="IPR011564">
    <property type="entry name" value="Telomer_end-bd_POT1/Cdc13"/>
</dbReference>
<dbReference type="InterPro" id="IPR028389">
    <property type="entry name" value="POT1"/>
</dbReference>
<evidence type="ECO:0000256" key="5">
    <source>
        <dbReference type="ARBA" id="ARBA00022454"/>
    </source>
</evidence>
<name>A0A8K0X487_9PEZI</name>
<keyword evidence="6" id="KW-0779">Telomere</keyword>
<dbReference type="Gene3D" id="2.40.50.140">
    <property type="entry name" value="Nucleic acid-binding proteins"/>
    <property type="match status" value="2"/>
</dbReference>
<evidence type="ECO:0000256" key="4">
    <source>
        <dbReference type="ARBA" id="ARBA00015253"/>
    </source>
</evidence>
<dbReference type="GO" id="GO:0016233">
    <property type="term" value="P:telomere capping"/>
    <property type="evidence" value="ECO:0007669"/>
    <property type="project" value="TreeGrafter"/>
</dbReference>
<dbReference type="OrthoDB" id="2186770at2759"/>
<reference evidence="11" key="1">
    <citation type="journal article" date="2021" name="Nat. Commun.">
        <title>Genetic determinants of endophytism in the Arabidopsis root mycobiome.</title>
        <authorList>
            <person name="Mesny F."/>
            <person name="Miyauchi S."/>
            <person name="Thiergart T."/>
            <person name="Pickel B."/>
            <person name="Atanasova L."/>
            <person name="Karlsson M."/>
            <person name="Huettel B."/>
            <person name="Barry K.W."/>
            <person name="Haridas S."/>
            <person name="Chen C."/>
            <person name="Bauer D."/>
            <person name="Andreopoulos W."/>
            <person name="Pangilinan J."/>
            <person name="LaButti K."/>
            <person name="Riley R."/>
            <person name="Lipzen A."/>
            <person name="Clum A."/>
            <person name="Drula E."/>
            <person name="Henrissat B."/>
            <person name="Kohler A."/>
            <person name="Grigoriev I.V."/>
            <person name="Martin F.M."/>
            <person name="Hacquard S."/>
        </authorList>
    </citation>
    <scope>NUCLEOTIDE SEQUENCE</scope>
    <source>
        <strain evidence="11">MPI-CAGE-AT-0016</strain>
    </source>
</reference>
<dbReference type="GO" id="GO:0010521">
    <property type="term" value="F:telomerase inhibitor activity"/>
    <property type="evidence" value="ECO:0007669"/>
    <property type="project" value="TreeGrafter"/>
</dbReference>
<evidence type="ECO:0000256" key="8">
    <source>
        <dbReference type="ARBA" id="ARBA00023242"/>
    </source>
</evidence>
<evidence type="ECO:0000256" key="1">
    <source>
        <dbReference type="ARBA" id="ARBA00004123"/>
    </source>
</evidence>
<evidence type="ECO:0000313" key="11">
    <source>
        <dbReference type="EMBL" id="KAH7362969.1"/>
    </source>
</evidence>
<evidence type="ECO:0000313" key="12">
    <source>
        <dbReference type="Proteomes" id="UP000813385"/>
    </source>
</evidence>
<dbReference type="Proteomes" id="UP000813385">
    <property type="component" value="Unassembled WGS sequence"/>
</dbReference>
<evidence type="ECO:0000259" key="10">
    <source>
        <dbReference type="SMART" id="SM00976"/>
    </source>
</evidence>
<dbReference type="InterPro" id="IPR012340">
    <property type="entry name" value="NA-bd_OB-fold"/>
</dbReference>
<organism evidence="11 12">
    <name type="scientific">Plectosphaerella cucumerina</name>
    <dbReference type="NCBI Taxonomy" id="40658"/>
    <lineage>
        <taxon>Eukaryota</taxon>
        <taxon>Fungi</taxon>
        <taxon>Dikarya</taxon>
        <taxon>Ascomycota</taxon>
        <taxon>Pezizomycotina</taxon>
        <taxon>Sordariomycetes</taxon>
        <taxon>Hypocreomycetidae</taxon>
        <taxon>Glomerellales</taxon>
        <taxon>Plectosphaerellaceae</taxon>
        <taxon>Plectosphaerella</taxon>
    </lineage>
</organism>
<comment type="caution">
    <text evidence="11">The sequence shown here is derived from an EMBL/GenBank/DDBJ whole genome shotgun (WGS) entry which is preliminary data.</text>
</comment>
<keyword evidence="7" id="KW-0238">DNA-binding</keyword>
<evidence type="ECO:0000256" key="3">
    <source>
        <dbReference type="ARBA" id="ARBA00008442"/>
    </source>
</evidence>
<dbReference type="GO" id="GO:0000783">
    <property type="term" value="C:nuclear telomere cap complex"/>
    <property type="evidence" value="ECO:0007669"/>
    <property type="project" value="TreeGrafter"/>
</dbReference>
<dbReference type="GO" id="GO:0098505">
    <property type="term" value="F:G-rich strand telomeric DNA binding"/>
    <property type="evidence" value="ECO:0007669"/>
    <property type="project" value="TreeGrafter"/>
</dbReference>
<keyword evidence="8" id="KW-0539">Nucleus</keyword>
<feature type="domain" description="Telomeric single stranded DNA binding POT1/Cdc13" evidence="10">
    <location>
        <begin position="12"/>
        <end position="144"/>
    </location>
</feature>
<dbReference type="Pfam" id="PF02765">
    <property type="entry name" value="POT1"/>
    <property type="match status" value="1"/>
</dbReference>
<dbReference type="PANTHER" id="PTHR14513">
    <property type="entry name" value="PROTECTION OF TELOMERES 1"/>
    <property type="match status" value="1"/>
</dbReference>
<evidence type="ECO:0000256" key="7">
    <source>
        <dbReference type="ARBA" id="ARBA00023125"/>
    </source>
</evidence>
<keyword evidence="5" id="KW-0158">Chromosome</keyword>
<comment type="similarity">
    <text evidence="3">Belongs to the telombin family.</text>
</comment>
<dbReference type="SMART" id="SM00976">
    <property type="entry name" value="Telo_bind"/>
    <property type="match status" value="1"/>
</dbReference>
<feature type="compositionally biased region" description="Basic residues" evidence="9">
    <location>
        <begin position="388"/>
        <end position="400"/>
    </location>
</feature>
<accession>A0A8K0X487</accession>
<feature type="compositionally biased region" description="Polar residues" evidence="9">
    <location>
        <begin position="361"/>
        <end position="371"/>
    </location>
</feature>